<keyword evidence="5" id="KW-1185">Reference proteome</keyword>
<feature type="chain" id="PRO_5012861099" description="Sialate O-acetylesterase domain-containing protein" evidence="2">
    <location>
        <begin position="24"/>
        <end position="267"/>
    </location>
</feature>
<keyword evidence="2" id="KW-0732">Signal</keyword>
<proteinExistence type="predicted"/>
<dbReference type="STRING" id="1484053.SAMN05444274_103221"/>
<dbReference type="EMBL" id="FQUM01000003">
    <property type="protein sequence ID" value="SHF00460.1"/>
    <property type="molecule type" value="Genomic_DNA"/>
</dbReference>
<evidence type="ECO:0000256" key="1">
    <source>
        <dbReference type="ARBA" id="ARBA00022801"/>
    </source>
</evidence>
<evidence type="ECO:0000256" key="2">
    <source>
        <dbReference type="SAM" id="SignalP"/>
    </source>
</evidence>
<evidence type="ECO:0000313" key="5">
    <source>
        <dbReference type="Proteomes" id="UP000184164"/>
    </source>
</evidence>
<dbReference type="Pfam" id="PF03629">
    <property type="entry name" value="SASA"/>
    <property type="match status" value="1"/>
</dbReference>
<evidence type="ECO:0000259" key="3">
    <source>
        <dbReference type="Pfam" id="PF03629"/>
    </source>
</evidence>
<dbReference type="PANTHER" id="PTHR31988:SF19">
    <property type="entry name" value="9-O-ACETYL-N-ACETYLNEURAMINIC ACID DEACETYLASE-RELATED"/>
    <property type="match status" value="1"/>
</dbReference>
<dbReference type="InterPro" id="IPR005181">
    <property type="entry name" value="SASA"/>
</dbReference>
<feature type="domain" description="Sialate O-acetylesterase" evidence="3">
    <location>
        <begin position="34"/>
        <end position="262"/>
    </location>
</feature>
<dbReference type="InterPro" id="IPR036514">
    <property type="entry name" value="SGNH_hydro_sf"/>
</dbReference>
<dbReference type="AlphaFoldDB" id="A0A1M4Y467"/>
<dbReference type="InterPro" id="IPR052940">
    <property type="entry name" value="Carb_Esterase_6"/>
</dbReference>
<evidence type="ECO:0000313" key="4">
    <source>
        <dbReference type="EMBL" id="SHF00460.1"/>
    </source>
</evidence>
<dbReference type="PANTHER" id="PTHR31988">
    <property type="entry name" value="ESTERASE, PUTATIVE (DUF303)-RELATED"/>
    <property type="match status" value="1"/>
</dbReference>
<dbReference type="Proteomes" id="UP000184164">
    <property type="component" value="Unassembled WGS sequence"/>
</dbReference>
<gene>
    <name evidence="4" type="ORF">SAMN05444274_103221</name>
</gene>
<dbReference type="SUPFAM" id="SSF52266">
    <property type="entry name" value="SGNH hydrolase"/>
    <property type="match status" value="1"/>
</dbReference>
<feature type="signal peptide" evidence="2">
    <location>
        <begin position="1"/>
        <end position="23"/>
    </location>
</feature>
<reference evidence="4 5" key="1">
    <citation type="submission" date="2016-11" db="EMBL/GenBank/DDBJ databases">
        <authorList>
            <person name="Jaros S."/>
            <person name="Januszkiewicz K."/>
            <person name="Wedrychowicz H."/>
        </authorList>
    </citation>
    <scope>NUCLEOTIDE SEQUENCE [LARGE SCALE GENOMIC DNA]</scope>
    <source>
        <strain evidence="4 5">DSM 26910</strain>
    </source>
</reference>
<organism evidence="4 5">
    <name type="scientific">Mariniphaga anaerophila</name>
    <dbReference type="NCBI Taxonomy" id="1484053"/>
    <lineage>
        <taxon>Bacteria</taxon>
        <taxon>Pseudomonadati</taxon>
        <taxon>Bacteroidota</taxon>
        <taxon>Bacteroidia</taxon>
        <taxon>Marinilabiliales</taxon>
        <taxon>Prolixibacteraceae</taxon>
        <taxon>Mariniphaga</taxon>
    </lineage>
</organism>
<sequence length="267" mass="29739">MSRLLIFSNVCAFLLVMQSGLLAVNPVKENVGNLDVYLCIGQSNMAGRATLTPELADTLHHVYLLNDQNIFEPAVNPLNRFSTIRKEISMQRLGPSYSFAKKMAQATVNPIGLVVNARGGSSINSWLKGADDGYYEEALVRVKAALKYGKLKAVIWHQGEADSNNPDKYKVQLISLVSDLRCDLNMPELPFILGQISQWGEWTKRPEGTKPFNDMLEAVPSFLRHSAVVSSKGLKPYKDETDPHFDTSSQLLLGERYAEAVLRLIKK</sequence>
<name>A0A1M4Y467_9BACT</name>
<keyword evidence="1" id="KW-0378">Hydrolase</keyword>
<dbReference type="RefSeq" id="WP_073000270.1">
    <property type="nucleotide sequence ID" value="NZ_FQUM01000003.1"/>
</dbReference>
<dbReference type="GO" id="GO:0016788">
    <property type="term" value="F:hydrolase activity, acting on ester bonds"/>
    <property type="evidence" value="ECO:0007669"/>
    <property type="project" value="UniProtKB-ARBA"/>
</dbReference>
<protein>
    <recommendedName>
        <fullName evidence="3">Sialate O-acetylesterase domain-containing protein</fullName>
    </recommendedName>
</protein>
<accession>A0A1M4Y467</accession>
<dbReference type="Gene3D" id="3.40.50.1110">
    <property type="entry name" value="SGNH hydrolase"/>
    <property type="match status" value="1"/>
</dbReference>